<proteinExistence type="predicted"/>
<sequence>MVGARTRTHFQIRSTHQPIEAREPVVQVACGLGAARGHAQRRIRELRMPTTAERLMRTVVVFTVRTSSR</sequence>
<evidence type="ECO:0000313" key="2">
    <source>
        <dbReference type="Proteomes" id="UP001501204"/>
    </source>
</evidence>
<reference evidence="2" key="1">
    <citation type="journal article" date="2019" name="Int. J. Syst. Evol. Microbiol.">
        <title>The Global Catalogue of Microorganisms (GCM) 10K type strain sequencing project: providing services to taxonomists for standard genome sequencing and annotation.</title>
        <authorList>
            <consortium name="The Broad Institute Genomics Platform"/>
            <consortium name="The Broad Institute Genome Sequencing Center for Infectious Disease"/>
            <person name="Wu L."/>
            <person name="Ma J."/>
        </authorList>
    </citation>
    <scope>NUCLEOTIDE SEQUENCE [LARGE SCALE GENOMIC DNA]</scope>
    <source>
        <strain evidence="2">JCM 14735</strain>
    </source>
</reference>
<evidence type="ECO:0000313" key="1">
    <source>
        <dbReference type="EMBL" id="GAA1768216.1"/>
    </source>
</evidence>
<organism evidence="1 2">
    <name type="scientific">Kocuria aegyptia</name>
    <dbReference type="NCBI Taxonomy" id="330943"/>
    <lineage>
        <taxon>Bacteria</taxon>
        <taxon>Bacillati</taxon>
        <taxon>Actinomycetota</taxon>
        <taxon>Actinomycetes</taxon>
        <taxon>Micrococcales</taxon>
        <taxon>Micrococcaceae</taxon>
        <taxon>Kocuria</taxon>
    </lineage>
</organism>
<protein>
    <submittedName>
        <fullName evidence="1">Uncharacterized protein</fullName>
    </submittedName>
</protein>
<gene>
    <name evidence="1" type="ORF">GCM10009767_28150</name>
</gene>
<dbReference type="Proteomes" id="UP001501204">
    <property type="component" value="Unassembled WGS sequence"/>
</dbReference>
<dbReference type="EMBL" id="BAAAOA010000037">
    <property type="protein sequence ID" value="GAA1768216.1"/>
    <property type="molecule type" value="Genomic_DNA"/>
</dbReference>
<name>A0ABP4X1P9_9MICC</name>
<keyword evidence="2" id="KW-1185">Reference proteome</keyword>
<comment type="caution">
    <text evidence="1">The sequence shown here is derived from an EMBL/GenBank/DDBJ whole genome shotgun (WGS) entry which is preliminary data.</text>
</comment>
<accession>A0ABP4X1P9</accession>